<dbReference type="Proteomes" id="UP000821837">
    <property type="component" value="Chromosome 3"/>
</dbReference>
<evidence type="ECO:0000256" key="4">
    <source>
        <dbReference type="ARBA" id="ARBA00023125"/>
    </source>
</evidence>
<accession>A0A9D4PYJ9</accession>
<evidence type="ECO:0000256" key="3">
    <source>
        <dbReference type="ARBA" id="ARBA00022833"/>
    </source>
</evidence>
<evidence type="ECO:0000256" key="2">
    <source>
        <dbReference type="ARBA" id="ARBA00022771"/>
    </source>
</evidence>
<evidence type="ECO:0000313" key="6">
    <source>
        <dbReference type="EMBL" id="KAH7961233.1"/>
    </source>
</evidence>
<dbReference type="Pfam" id="PF05485">
    <property type="entry name" value="THAP"/>
    <property type="match status" value="1"/>
</dbReference>
<name>A0A9D4PYJ9_RHISA</name>
<keyword evidence="3" id="KW-0862">Zinc</keyword>
<evidence type="ECO:0000256" key="1">
    <source>
        <dbReference type="ARBA" id="ARBA00022723"/>
    </source>
</evidence>
<keyword evidence="4" id="KW-0238">DNA-binding</keyword>
<organism evidence="6 7">
    <name type="scientific">Rhipicephalus sanguineus</name>
    <name type="common">Brown dog tick</name>
    <name type="synonym">Ixodes sanguineus</name>
    <dbReference type="NCBI Taxonomy" id="34632"/>
    <lineage>
        <taxon>Eukaryota</taxon>
        <taxon>Metazoa</taxon>
        <taxon>Ecdysozoa</taxon>
        <taxon>Arthropoda</taxon>
        <taxon>Chelicerata</taxon>
        <taxon>Arachnida</taxon>
        <taxon>Acari</taxon>
        <taxon>Parasitiformes</taxon>
        <taxon>Ixodida</taxon>
        <taxon>Ixodoidea</taxon>
        <taxon>Ixodidae</taxon>
        <taxon>Rhipicephalinae</taxon>
        <taxon>Rhipicephalus</taxon>
        <taxon>Rhipicephalus</taxon>
    </lineage>
</organism>
<dbReference type="AlphaFoldDB" id="A0A9D4PYJ9"/>
<keyword evidence="2" id="KW-0863">Zinc-finger</keyword>
<sequence>MPSVREQFEHWKRAIPRQEADDFSFDSKHVHVCTKHFDSSDIIRTCDFMMNGDAVSLPRDKPRLRPNEIPRFDDSLQAYFTTPKPRPRTVRRPIKRRREPSCAREAVEVPALPTSTLGTAPADDAAAACNITSSDQSCGSACQTDNELSCCCAAEKATLQYQLRAVAQQLARCQTMLAKLRV</sequence>
<evidence type="ECO:0000259" key="5">
    <source>
        <dbReference type="Pfam" id="PF05485"/>
    </source>
</evidence>
<reference evidence="6" key="1">
    <citation type="journal article" date="2020" name="Cell">
        <title>Large-Scale Comparative Analyses of Tick Genomes Elucidate Their Genetic Diversity and Vector Capacities.</title>
        <authorList>
            <consortium name="Tick Genome and Microbiome Consortium (TIGMIC)"/>
            <person name="Jia N."/>
            <person name="Wang J."/>
            <person name="Shi W."/>
            <person name="Du L."/>
            <person name="Sun Y."/>
            <person name="Zhan W."/>
            <person name="Jiang J.F."/>
            <person name="Wang Q."/>
            <person name="Zhang B."/>
            <person name="Ji P."/>
            <person name="Bell-Sakyi L."/>
            <person name="Cui X.M."/>
            <person name="Yuan T.T."/>
            <person name="Jiang B.G."/>
            <person name="Yang W.F."/>
            <person name="Lam T.T."/>
            <person name="Chang Q.C."/>
            <person name="Ding S.J."/>
            <person name="Wang X.J."/>
            <person name="Zhu J.G."/>
            <person name="Ruan X.D."/>
            <person name="Zhao L."/>
            <person name="Wei J.T."/>
            <person name="Ye R.Z."/>
            <person name="Que T.C."/>
            <person name="Du C.H."/>
            <person name="Zhou Y.H."/>
            <person name="Cheng J.X."/>
            <person name="Dai P.F."/>
            <person name="Guo W.B."/>
            <person name="Han X.H."/>
            <person name="Huang E.J."/>
            <person name="Li L.F."/>
            <person name="Wei W."/>
            <person name="Gao Y.C."/>
            <person name="Liu J.Z."/>
            <person name="Shao H.Z."/>
            <person name="Wang X."/>
            <person name="Wang C.C."/>
            <person name="Yang T.C."/>
            <person name="Huo Q.B."/>
            <person name="Li W."/>
            <person name="Chen H.Y."/>
            <person name="Chen S.E."/>
            <person name="Zhou L.G."/>
            <person name="Ni X.B."/>
            <person name="Tian J.H."/>
            <person name="Sheng Y."/>
            <person name="Liu T."/>
            <person name="Pan Y.S."/>
            <person name="Xia L.Y."/>
            <person name="Li J."/>
            <person name="Zhao F."/>
            <person name="Cao W.C."/>
        </authorList>
    </citation>
    <scope>NUCLEOTIDE SEQUENCE</scope>
    <source>
        <strain evidence="6">Rsan-2018</strain>
    </source>
</reference>
<dbReference type="InterPro" id="IPR006612">
    <property type="entry name" value="THAP_Znf"/>
</dbReference>
<evidence type="ECO:0000313" key="7">
    <source>
        <dbReference type="Proteomes" id="UP000821837"/>
    </source>
</evidence>
<gene>
    <name evidence="6" type="ORF">HPB52_006030</name>
</gene>
<dbReference type="EMBL" id="JABSTV010001249">
    <property type="protein sequence ID" value="KAH7961233.1"/>
    <property type="molecule type" value="Genomic_DNA"/>
</dbReference>
<proteinExistence type="predicted"/>
<dbReference type="GO" id="GO:0003677">
    <property type="term" value="F:DNA binding"/>
    <property type="evidence" value="ECO:0007669"/>
    <property type="project" value="UniProtKB-KW"/>
</dbReference>
<feature type="domain" description="THAP-type" evidence="5">
    <location>
        <begin position="2"/>
        <end position="71"/>
    </location>
</feature>
<dbReference type="VEuPathDB" id="VectorBase:RSAN_031444"/>
<keyword evidence="1" id="KW-0479">Metal-binding</keyword>
<dbReference type="GO" id="GO:0008270">
    <property type="term" value="F:zinc ion binding"/>
    <property type="evidence" value="ECO:0007669"/>
    <property type="project" value="UniProtKB-KW"/>
</dbReference>
<protein>
    <recommendedName>
        <fullName evidence="5">THAP-type domain-containing protein</fullName>
    </recommendedName>
</protein>
<keyword evidence="7" id="KW-1185">Reference proteome</keyword>
<comment type="caution">
    <text evidence="6">The sequence shown here is derived from an EMBL/GenBank/DDBJ whole genome shotgun (WGS) entry which is preliminary data.</text>
</comment>
<reference evidence="6" key="2">
    <citation type="submission" date="2021-09" db="EMBL/GenBank/DDBJ databases">
        <authorList>
            <person name="Jia N."/>
            <person name="Wang J."/>
            <person name="Shi W."/>
            <person name="Du L."/>
            <person name="Sun Y."/>
            <person name="Zhan W."/>
            <person name="Jiang J."/>
            <person name="Wang Q."/>
            <person name="Zhang B."/>
            <person name="Ji P."/>
            <person name="Sakyi L.B."/>
            <person name="Cui X."/>
            <person name="Yuan T."/>
            <person name="Jiang B."/>
            <person name="Yang W."/>
            <person name="Lam T.T.-Y."/>
            <person name="Chang Q."/>
            <person name="Ding S."/>
            <person name="Wang X."/>
            <person name="Zhu J."/>
            <person name="Ruan X."/>
            <person name="Zhao L."/>
            <person name="Wei J."/>
            <person name="Que T."/>
            <person name="Du C."/>
            <person name="Cheng J."/>
            <person name="Dai P."/>
            <person name="Han X."/>
            <person name="Huang E."/>
            <person name="Gao Y."/>
            <person name="Liu J."/>
            <person name="Shao H."/>
            <person name="Ye R."/>
            <person name="Li L."/>
            <person name="Wei W."/>
            <person name="Wang X."/>
            <person name="Wang C."/>
            <person name="Huo Q."/>
            <person name="Li W."/>
            <person name="Guo W."/>
            <person name="Chen H."/>
            <person name="Chen S."/>
            <person name="Zhou L."/>
            <person name="Zhou L."/>
            <person name="Ni X."/>
            <person name="Tian J."/>
            <person name="Zhou Y."/>
            <person name="Sheng Y."/>
            <person name="Liu T."/>
            <person name="Pan Y."/>
            <person name="Xia L."/>
            <person name="Li J."/>
            <person name="Zhao F."/>
            <person name="Cao W."/>
        </authorList>
    </citation>
    <scope>NUCLEOTIDE SEQUENCE</scope>
    <source>
        <strain evidence="6">Rsan-2018</strain>
        <tissue evidence="6">Larvae</tissue>
    </source>
</reference>